<accession>A0A0V0GWI5</accession>
<sequence length="122" mass="12871">MPARSEGVSVASGNSQILSSPSLPHTITPLPDNTQPPPSPRPLITHQRKNHQQLSTSVLPLPSSIPPTNLPSQSSANNPSQPTLALTPSDPSPVVTTSSHPMVTHSKTNSLKPKQFSVSVQH</sequence>
<dbReference type="EMBL" id="GEDG01030694">
    <property type="protein sequence ID" value="JAP11792.1"/>
    <property type="molecule type" value="Transcribed_RNA"/>
</dbReference>
<evidence type="ECO:0000256" key="1">
    <source>
        <dbReference type="SAM" id="MobiDB-lite"/>
    </source>
</evidence>
<feature type="non-terminal residue" evidence="2">
    <location>
        <position position="122"/>
    </location>
</feature>
<protein>
    <submittedName>
        <fullName evidence="2">Putative ovule protein</fullName>
    </submittedName>
</protein>
<feature type="region of interest" description="Disordered" evidence="1">
    <location>
        <begin position="1"/>
        <end position="122"/>
    </location>
</feature>
<feature type="compositionally biased region" description="Polar residues" evidence="1">
    <location>
        <begin position="11"/>
        <end position="25"/>
    </location>
</feature>
<name>A0A0V0GWI5_SOLCH</name>
<organism evidence="2">
    <name type="scientific">Solanum chacoense</name>
    <name type="common">Chaco potato</name>
    <dbReference type="NCBI Taxonomy" id="4108"/>
    <lineage>
        <taxon>Eukaryota</taxon>
        <taxon>Viridiplantae</taxon>
        <taxon>Streptophyta</taxon>
        <taxon>Embryophyta</taxon>
        <taxon>Tracheophyta</taxon>
        <taxon>Spermatophyta</taxon>
        <taxon>Magnoliopsida</taxon>
        <taxon>eudicotyledons</taxon>
        <taxon>Gunneridae</taxon>
        <taxon>Pentapetalae</taxon>
        <taxon>asterids</taxon>
        <taxon>lamiids</taxon>
        <taxon>Solanales</taxon>
        <taxon>Solanaceae</taxon>
        <taxon>Solanoideae</taxon>
        <taxon>Solaneae</taxon>
        <taxon>Solanum</taxon>
    </lineage>
</organism>
<proteinExistence type="predicted"/>
<evidence type="ECO:0000313" key="2">
    <source>
        <dbReference type="EMBL" id="JAP11792.1"/>
    </source>
</evidence>
<dbReference type="AlphaFoldDB" id="A0A0V0GWI5"/>
<feature type="compositionally biased region" description="Polar residues" evidence="1">
    <location>
        <begin position="107"/>
        <end position="122"/>
    </location>
</feature>
<reference evidence="2" key="1">
    <citation type="submission" date="2015-12" db="EMBL/GenBank/DDBJ databases">
        <title>Gene expression during late stages of embryo sac development: a critical building block for successful pollen-pistil interactions.</title>
        <authorList>
            <person name="Liu Y."/>
            <person name="Joly V."/>
            <person name="Sabar M."/>
            <person name="Matton D.P."/>
        </authorList>
    </citation>
    <scope>NUCLEOTIDE SEQUENCE</scope>
</reference>
<feature type="compositionally biased region" description="Low complexity" evidence="1">
    <location>
        <begin position="71"/>
        <end position="106"/>
    </location>
</feature>